<feature type="compositionally biased region" description="Polar residues" evidence="1">
    <location>
        <begin position="474"/>
        <end position="497"/>
    </location>
</feature>
<feature type="region of interest" description="Disordered" evidence="1">
    <location>
        <begin position="296"/>
        <end position="323"/>
    </location>
</feature>
<sequence>MSFTIASSSVALVAPATRLPALSRLATKYPHSTRSTWHCARSHQNFRDRIERAARSIDTYQRHHEAKVRSAIESSWPTTASRYPQRTGQWTTQWMQSQFSELAGREKTYWDAELEEMNQRMAKLKNLVARDPYELLFGDRAFFSHYDQPDIATNQESTEPSKSTFHSQGKDSKRASSQFPPSPSARGSLVYDPISGRMTSIAHAPQSAEAMSAAASQSTQTEHSPRHELDVQPESQLEARLVAEATRAQLSDPVIECAPGSELEALFTSSPAQVEATHYTPATATSEATVIRTHDVVDTTPKKETSLSSEARTSENRDASDESLATKFQEDPIYEVLQNHQSFGSEVLPNEATYRILAYDSGSGKVTSTEADTFFGARETAQTHEILSRLHNPARFVRYFGKMQEDGYEIATGGGDILVFKRVPRSPSKHPVPAPVAGSEVSIPEEIQDDLKNYQVSETAFDTTRYVHHYDALSPTNKPSTFGPTAPTSQPNSISQREQTKAPVISSSSHTKPDSNHRSTQPSSEPTSSSTIISPDQKSHSRTTSTFRRILRRMVLTGTITAASCYALGVLVEYFRTGGIDGRGADAFTTFESERRHGS</sequence>
<dbReference type="Proteomes" id="UP000019376">
    <property type="component" value="Unassembled WGS sequence"/>
</dbReference>
<evidence type="ECO:0000313" key="3">
    <source>
        <dbReference type="Proteomes" id="UP000019376"/>
    </source>
</evidence>
<dbReference type="eggNOG" id="ENOG502SRDH">
    <property type="taxonomic scope" value="Eukaryota"/>
</dbReference>
<dbReference type="PhylomeDB" id="S7ZJE5"/>
<keyword evidence="3" id="KW-1185">Reference proteome</keyword>
<feature type="compositionally biased region" description="Low complexity" evidence="1">
    <location>
        <begin position="519"/>
        <end position="535"/>
    </location>
</feature>
<dbReference type="STRING" id="933388.S7ZJE5"/>
<feature type="region of interest" description="Disordered" evidence="1">
    <location>
        <begin position="152"/>
        <end position="191"/>
    </location>
</feature>
<dbReference type="AlphaFoldDB" id="S7ZJE5"/>
<feature type="compositionally biased region" description="Basic and acidic residues" evidence="1">
    <location>
        <begin position="296"/>
        <end position="305"/>
    </location>
</feature>
<organism evidence="2 3">
    <name type="scientific">Penicillium oxalicum (strain 114-2 / CGMCC 5302)</name>
    <name type="common">Penicillium decumbens</name>
    <dbReference type="NCBI Taxonomy" id="933388"/>
    <lineage>
        <taxon>Eukaryota</taxon>
        <taxon>Fungi</taxon>
        <taxon>Dikarya</taxon>
        <taxon>Ascomycota</taxon>
        <taxon>Pezizomycotina</taxon>
        <taxon>Eurotiomycetes</taxon>
        <taxon>Eurotiomycetidae</taxon>
        <taxon>Eurotiales</taxon>
        <taxon>Aspergillaceae</taxon>
        <taxon>Penicillium</taxon>
    </lineage>
</organism>
<feature type="region of interest" description="Disordered" evidence="1">
    <location>
        <begin position="472"/>
        <end position="545"/>
    </location>
</feature>
<reference evidence="2 3" key="1">
    <citation type="journal article" date="2013" name="PLoS ONE">
        <title>Genomic and secretomic analyses reveal unique features of the lignocellulolytic enzyme system of Penicillium decumbens.</title>
        <authorList>
            <person name="Liu G."/>
            <person name="Zhang L."/>
            <person name="Wei X."/>
            <person name="Zou G."/>
            <person name="Qin Y."/>
            <person name="Ma L."/>
            <person name="Li J."/>
            <person name="Zheng H."/>
            <person name="Wang S."/>
            <person name="Wang C."/>
            <person name="Xun L."/>
            <person name="Zhao G.-P."/>
            <person name="Zhou Z."/>
            <person name="Qu Y."/>
        </authorList>
    </citation>
    <scope>NUCLEOTIDE SEQUENCE [LARGE SCALE GENOMIC DNA]</scope>
    <source>
        <strain evidence="3">114-2 / CGMCC 5302</strain>
    </source>
</reference>
<dbReference type="EMBL" id="KB644412">
    <property type="protein sequence ID" value="EPS30750.1"/>
    <property type="molecule type" value="Genomic_DNA"/>
</dbReference>
<dbReference type="HOGENOM" id="CLU_435588_0_0_1"/>
<gene>
    <name evidence="2" type="ORF">PDE_05702</name>
</gene>
<feature type="compositionally biased region" description="Low complexity" evidence="1">
    <location>
        <begin position="204"/>
        <end position="222"/>
    </location>
</feature>
<evidence type="ECO:0000256" key="1">
    <source>
        <dbReference type="SAM" id="MobiDB-lite"/>
    </source>
</evidence>
<dbReference type="OrthoDB" id="3946750at2759"/>
<feature type="compositionally biased region" description="Polar residues" evidence="1">
    <location>
        <begin position="152"/>
        <end position="167"/>
    </location>
</feature>
<protein>
    <submittedName>
        <fullName evidence="2">Uncharacterized protein</fullName>
    </submittedName>
</protein>
<name>S7ZJE5_PENO1</name>
<feature type="region of interest" description="Disordered" evidence="1">
    <location>
        <begin position="204"/>
        <end position="231"/>
    </location>
</feature>
<proteinExistence type="predicted"/>
<evidence type="ECO:0000313" key="2">
    <source>
        <dbReference type="EMBL" id="EPS30750.1"/>
    </source>
</evidence>
<accession>S7ZJE5</accession>